<reference evidence="2" key="2">
    <citation type="journal article" date="2015" name="Data Brief">
        <title>Shoot transcriptome of the giant reed, Arundo donax.</title>
        <authorList>
            <person name="Barrero R.A."/>
            <person name="Guerrero F.D."/>
            <person name="Moolhuijzen P."/>
            <person name="Goolsby J.A."/>
            <person name="Tidwell J."/>
            <person name="Bellgard S.E."/>
            <person name="Bellgard M.I."/>
        </authorList>
    </citation>
    <scope>NUCLEOTIDE SEQUENCE</scope>
    <source>
        <tissue evidence="2">Shoot tissue taken approximately 20 cm above the soil surface</tissue>
    </source>
</reference>
<keyword evidence="1" id="KW-0812">Transmembrane</keyword>
<sequence>MLTCFMSITYLHAAVVCILIFSKRISVQKYLMPKR</sequence>
<reference evidence="2" key="1">
    <citation type="submission" date="2014-09" db="EMBL/GenBank/DDBJ databases">
        <authorList>
            <person name="Magalhaes I.L.F."/>
            <person name="Oliveira U."/>
            <person name="Santos F.R."/>
            <person name="Vidigal T.H.D.A."/>
            <person name="Brescovit A.D."/>
            <person name="Santos A.J."/>
        </authorList>
    </citation>
    <scope>NUCLEOTIDE SEQUENCE</scope>
    <source>
        <tissue evidence="2">Shoot tissue taken approximately 20 cm above the soil surface</tissue>
    </source>
</reference>
<accession>A0A0A9GWQ4</accession>
<organism evidence="2">
    <name type="scientific">Arundo donax</name>
    <name type="common">Giant reed</name>
    <name type="synonym">Donax arundinaceus</name>
    <dbReference type="NCBI Taxonomy" id="35708"/>
    <lineage>
        <taxon>Eukaryota</taxon>
        <taxon>Viridiplantae</taxon>
        <taxon>Streptophyta</taxon>
        <taxon>Embryophyta</taxon>
        <taxon>Tracheophyta</taxon>
        <taxon>Spermatophyta</taxon>
        <taxon>Magnoliopsida</taxon>
        <taxon>Liliopsida</taxon>
        <taxon>Poales</taxon>
        <taxon>Poaceae</taxon>
        <taxon>PACMAD clade</taxon>
        <taxon>Arundinoideae</taxon>
        <taxon>Arundineae</taxon>
        <taxon>Arundo</taxon>
    </lineage>
</organism>
<keyword evidence="1" id="KW-0472">Membrane</keyword>
<evidence type="ECO:0000256" key="1">
    <source>
        <dbReference type="SAM" id="Phobius"/>
    </source>
</evidence>
<dbReference type="AlphaFoldDB" id="A0A0A9GWQ4"/>
<keyword evidence="1" id="KW-1133">Transmembrane helix</keyword>
<protein>
    <submittedName>
        <fullName evidence="2">Uncharacterized protein</fullName>
    </submittedName>
</protein>
<name>A0A0A9GWQ4_ARUDO</name>
<feature type="transmembrane region" description="Helical" evidence="1">
    <location>
        <begin position="6"/>
        <end position="25"/>
    </location>
</feature>
<proteinExistence type="predicted"/>
<evidence type="ECO:0000313" key="2">
    <source>
        <dbReference type="EMBL" id="JAE29435.1"/>
    </source>
</evidence>
<dbReference type="EMBL" id="GBRH01168461">
    <property type="protein sequence ID" value="JAE29435.1"/>
    <property type="molecule type" value="Transcribed_RNA"/>
</dbReference>